<reference evidence="2 3" key="1">
    <citation type="submission" date="2021-09" db="EMBL/GenBank/DDBJ databases">
        <title>Lysobacter sp. 13A isolated from the river sediment.</title>
        <authorList>
            <person name="Liu H."/>
            <person name="Li S."/>
            <person name="Mao S."/>
        </authorList>
    </citation>
    <scope>NUCLEOTIDE SEQUENCE [LARGE SCALE GENOMIC DNA]</scope>
    <source>
        <strain evidence="2 3">13A</strain>
    </source>
</reference>
<dbReference type="GO" id="GO:0008168">
    <property type="term" value="F:methyltransferase activity"/>
    <property type="evidence" value="ECO:0007669"/>
    <property type="project" value="UniProtKB-KW"/>
</dbReference>
<name>A0ABS7T9D2_9GAMM</name>
<dbReference type="Proteomes" id="UP001430954">
    <property type="component" value="Unassembled WGS sequence"/>
</dbReference>
<keyword evidence="2" id="KW-0808">Transferase</keyword>
<dbReference type="Pfam" id="PF08241">
    <property type="entry name" value="Methyltransf_11"/>
    <property type="match status" value="1"/>
</dbReference>
<evidence type="ECO:0000313" key="2">
    <source>
        <dbReference type="EMBL" id="MBZ4040482.1"/>
    </source>
</evidence>
<dbReference type="CDD" id="cd02440">
    <property type="entry name" value="AdoMet_MTases"/>
    <property type="match status" value="1"/>
</dbReference>
<dbReference type="SUPFAM" id="SSF53335">
    <property type="entry name" value="S-adenosyl-L-methionine-dependent methyltransferases"/>
    <property type="match status" value="1"/>
</dbReference>
<gene>
    <name evidence="2" type="ORF">K6753_13160</name>
</gene>
<evidence type="ECO:0000259" key="1">
    <source>
        <dbReference type="Pfam" id="PF08241"/>
    </source>
</evidence>
<dbReference type="GO" id="GO:0032259">
    <property type="term" value="P:methylation"/>
    <property type="evidence" value="ECO:0007669"/>
    <property type="project" value="UniProtKB-KW"/>
</dbReference>
<dbReference type="Gene3D" id="3.40.50.150">
    <property type="entry name" value="Vaccinia Virus protein VP39"/>
    <property type="match status" value="1"/>
</dbReference>
<feature type="domain" description="Methyltransferase type 11" evidence="1">
    <location>
        <begin position="137"/>
        <end position="190"/>
    </location>
</feature>
<evidence type="ECO:0000313" key="3">
    <source>
        <dbReference type="Proteomes" id="UP001430954"/>
    </source>
</evidence>
<dbReference type="RefSeq" id="WP_223676937.1">
    <property type="nucleotide sequence ID" value="NZ_JAINZW010000007.1"/>
</dbReference>
<keyword evidence="3" id="KW-1185">Reference proteome</keyword>
<organism evidence="2 3">
    <name type="scientific">Novilysobacter selenitireducens</name>
    <dbReference type="NCBI Taxonomy" id="2872639"/>
    <lineage>
        <taxon>Bacteria</taxon>
        <taxon>Pseudomonadati</taxon>
        <taxon>Pseudomonadota</taxon>
        <taxon>Gammaproteobacteria</taxon>
        <taxon>Lysobacterales</taxon>
        <taxon>Lysobacteraceae</taxon>
        <taxon>Novilysobacter</taxon>
    </lineage>
</organism>
<dbReference type="EMBL" id="JAINZW010000007">
    <property type="protein sequence ID" value="MBZ4040482.1"/>
    <property type="molecule type" value="Genomic_DNA"/>
</dbReference>
<accession>A0ABS7T9D2</accession>
<protein>
    <submittedName>
        <fullName evidence="2">Class I SAM-dependent methyltransferase</fullName>
    </submittedName>
</protein>
<comment type="caution">
    <text evidence="2">The sequence shown here is derived from an EMBL/GenBank/DDBJ whole genome shotgun (WGS) entry which is preliminary data.</text>
</comment>
<proteinExistence type="predicted"/>
<dbReference type="InterPro" id="IPR013216">
    <property type="entry name" value="Methyltransf_11"/>
</dbReference>
<sequence>MSGPEGGWHSPAEWERDREAVLQGEQPCIDAALAASGVDGNCDAFGHTGHFMLADAGALREGLLCPRCRCNARQRAAARVLLSALVDPNTARTYLTEQASPFFVALRGRVRTLHGSEFARDPRRRLRLSAWLWRQGVPAWIRHQDITALRIDSATLDAVVSLDVLEHVPDYAAGLREFARVLRPGGVLVLTVPFHDRQAGHRQIARIAPDGQVVHDGEPEYHGDPLGGGVLCFHHFGWSLLEAMRGAGFAQAAMLRVQGAAAGLPQGQWVARARR</sequence>
<keyword evidence="2" id="KW-0489">Methyltransferase</keyword>
<dbReference type="InterPro" id="IPR029063">
    <property type="entry name" value="SAM-dependent_MTases_sf"/>
</dbReference>